<dbReference type="OrthoDB" id="9800864at2"/>
<dbReference type="PRINTS" id="PR00143">
    <property type="entry name" value="CITRTSNTHASE"/>
</dbReference>
<dbReference type="InterPro" id="IPR019810">
    <property type="entry name" value="Citrate_synthase_AS"/>
</dbReference>
<protein>
    <recommendedName>
        <fullName evidence="6">Citrate synthase</fullName>
    </recommendedName>
</protein>
<organism evidence="9 10">
    <name type="scientific">Rohdeia mirabilis</name>
    <dbReference type="NCBI Taxonomy" id="2528008"/>
    <lineage>
        <taxon>Bacteria</taxon>
        <taxon>Pseudomonadati</taxon>
        <taxon>Planctomycetota</taxon>
        <taxon>Planctomycetia</taxon>
        <taxon>Planctomycetia incertae sedis</taxon>
        <taxon>Rohdeia</taxon>
    </lineage>
</organism>
<dbReference type="Gene3D" id="1.10.230.10">
    <property type="entry name" value="Cytochrome P450-Terp, domain 2"/>
    <property type="match status" value="1"/>
</dbReference>
<evidence type="ECO:0000256" key="7">
    <source>
        <dbReference type="PIRSR" id="PIRSR001369-1"/>
    </source>
</evidence>
<comment type="pathway">
    <text evidence="1">Carbohydrate metabolism; tricarboxylic acid cycle; isocitrate from oxaloacetate: step 1/2.</text>
</comment>
<dbReference type="InterPro" id="IPR016142">
    <property type="entry name" value="Citrate_synth-like_lrg_a-sub"/>
</dbReference>
<proteinExistence type="inferred from homology"/>
<evidence type="ECO:0000256" key="4">
    <source>
        <dbReference type="ARBA" id="ARBA00022679"/>
    </source>
</evidence>
<dbReference type="NCBIfam" id="TIGR01800">
    <property type="entry name" value="cit_synth_II"/>
    <property type="match status" value="1"/>
</dbReference>
<dbReference type="InterPro" id="IPR002020">
    <property type="entry name" value="Citrate_synthase"/>
</dbReference>
<dbReference type="InterPro" id="IPR036969">
    <property type="entry name" value="Citrate_synthase_sf"/>
</dbReference>
<dbReference type="PANTHER" id="PTHR11739:SF4">
    <property type="entry name" value="CITRATE SYNTHASE, PEROXISOMAL"/>
    <property type="match status" value="1"/>
</dbReference>
<evidence type="ECO:0000256" key="1">
    <source>
        <dbReference type="ARBA" id="ARBA00004751"/>
    </source>
</evidence>
<dbReference type="PROSITE" id="PS00480">
    <property type="entry name" value="CITRATE_SYNTHASE"/>
    <property type="match status" value="1"/>
</dbReference>
<sequence length="381" mass="41743">MTAEAKQLVPGLAGVPAAESAISYIDGNAGVLEYRGYPIEQLAERSTFEETAWLLMHGQLPTKSQLDAFGRDLSAVRELPDGMLALLGAFPKTAHPMLVLQSAIAALGAFEREVRFGDEEDFRRAWLRILAATPTIVAAFERLRRGEQPVAPRVDLSHAANFLYMLNGEEPDEIAARVLDVALVLHADHTMNASTFAARVVYGTNAGPYDSVSAAVGALHGPLHGGANERVLRSLETIGSVENVRAWADQQFSSKGKIMGFGHRVYKVKDPRSFALQSLGDKMFAKLGHTPIYDVALELEKVVVERLGDKGIHPNVDFFSGIIYQKLGLPTDQFTPIFAIARAAGWLAHLHEQMQDNKLFRPGQIYVGEASRDYVPIDNRV</sequence>
<dbReference type="Proteomes" id="UP000319342">
    <property type="component" value="Chromosome"/>
</dbReference>
<dbReference type="UniPathway" id="UPA00223"/>
<dbReference type="InterPro" id="IPR024176">
    <property type="entry name" value="Citrate_synthase_bac-typ"/>
</dbReference>
<dbReference type="InterPro" id="IPR011278">
    <property type="entry name" value="2-MeCitrate/Citrate_synth_II"/>
</dbReference>
<dbReference type="AlphaFoldDB" id="A0A518D148"/>
<keyword evidence="9" id="KW-0012">Acyltransferase</keyword>
<keyword evidence="3" id="KW-0816">Tricarboxylic acid cycle</keyword>
<keyword evidence="10" id="KW-1185">Reference proteome</keyword>
<evidence type="ECO:0000256" key="6">
    <source>
        <dbReference type="PIRNR" id="PIRNR001369"/>
    </source>
</evidence>
<dbReference type="Gene3D" id="1.10.580.10">
    <property type="entry name" value="Citrate Synthase, domain 1"/>
    <property type="match status" value="1"/>
</dbReference>
<dbReference type="RefSeq" id="WP_145188030.1">
    <property type="nucleotide sequence ID" value="NZ_CP036290.1"/>
</dbReference>
<dbReference type="NCBIfam" id="NF010639">
    <property type="entry name" value="PRK14036.1"/>
    <property type="match status" value="1"/>
</dbReference>
<evidence type="ECO:0000256" key="2">
    <source>
        <dbReference type="ARBA" id="ARBA00010566"/>
    </source>
</evidence>
<dbReference type="PIRSF" id="PIRSF001369">
    <property type="entry name" value="Citrate_synth"/>
    <property type="match status" value="1"/>
</dbReference>
<evidence type="ECO:0000313" key="9">
    <source>
        <dbReference type="EMBL" id="QDU85169.1"/>
    </source>
</evidence>
<comment type="catalytic activity">
    <reaction evidence="5">
        <text>oxaloacetate + acetyl-CoA + H2O = citrate + CoA + H(+)</text>
        <dbReference type="Rhea" id="RHEA:16845"/>
        <dbReference type="ChEBI" id="CHEBI:15377"/>
        <dbReference type="ChEBI" id="CHEBI:15378"/>
        <dbReference type="ChEBI" id="CHEBI:16452"/>
        <dbReference type="ChEBI" id="CHEBI:16947"/>
        <dbReference type="ChEBI" id="CHEBI:57287"/>
        <dbReference type="ChEBI" id="CHEBI:57288"/>
        <dbReference type="EC" id="2.3.3.16"/>
    </reaction>
</comment>
<feature type="active site" evidence="7">
    <location>
        <position position="317"/>
    </location>
</feature>
<dbReference type="PANTHER" id="PTHR11739">
    <property type="entry name" value="CITRATE SYNTHASE"/>
    <property type="match status" value="1"/>
</dbReference>
<accession>A0A518D148</accession>
<name>A0A518D148_9BACT</name>
<evidence type="ECO:0000313" key="10">
    <source>
        <dbReference type="Proteomes" id="UP000319342"/>
    </source>
</evidence>
<keyword evidence="4 6" id="KW-0808">Transferase</keyword>
<evidence type="ECO:0000256" key="3">
    <source>
        <dbReference type="ARBA" id="ARBA00022532"/>
    </source>
</evidence>
<dbReference type="SUPFAM" id="SSF48256">
    <property type="entry name" value="Citrate synthase"/>
    <property type="match status" value="1"/>
</dbReference>
<gene>
    <name evidence="9" type="primary">gltA_2</name>
    <name evidence="9" type="ORF">Pla163_22970</name>
</gene>
<dbReference type="EMBL" id="CP036290">
    <property type="protein sequence ID" value="QDU85169.1"/>
    <property type="molecule type" value="Genomic_DNA"/>
</dbReference>
<evidence type="ECO:0000256" key="8">
    <source>
        <dbReference type="RuleBase" id="RU003406"/>
    </source>
</evidence>
<dbReference type="GO" id="GO:0005829">
    <property type="term" value="C:cytosol"/>
    <property type="evidence" value="ECO:0007669"/>
    <property type="project" value="TreeGrafter"/>
</dbReference>
<feature type="active site" evidence="7">
    <location>
        <position position="263"/>
    </location>
</feature>
<dbReference type="GO" id="GO:0005975">
    <property type="term" value="P:carbohydrate metabolic process"/>
    <property type="evidence" value="ECO:0007669"/>
    <property type="project" value="TreeGrafter"/>
</dbReference>
<dbReference type="GO" id="GO:0006099">
    <property type="term" value="P:tricarboxylic acid cycle"/>
    <property type="evidence" value="ECO:0007669"/>
    <property type="project" value="UniProtKB-UniPathway"/>
</dbReference>
<reference evidence="9 10" key="1">
    <citation type="submission" date="2019-02" db="EMBL/GenBank/DDBJ databases">
        <title>Deep-cultivation of Planctomycetes and their phenomic and genomic characterization uncovers novel biology.</title>
        <authorList>
            <person name="Wiegand S."/>
            <person name="Jogler M."/>
            <person name="Boedeker C."/>
            <person name="Pinto D."/>
            <person name="Vollmers J."/>
            <person name="Rivas-Marin E."/>
            <person name="Kohn T."/>
            <person name="Peeters S.H."/>
            <person name="Heuer A."/>
            <person name="Rast P."/>
            <person name="Oberbeckmann S."/>
            <person name="Bunk B."/>
            <person name="Jeske O."/>
            <person name="Meyerdierks A."/>
            <person name="Storesund J.E."/>
            <person name="Kallscheuer N."/>
            <person name="Luecker S."/>
            <person name="Lage O.M."/>
            <person name="Pohl T."/>
            <person name="Merkel B.J."/>
            <person name="Hornburger P."/>
            <person name="Mueller R.-W."/>
            <person name="Bruemmer F."/>
            <person name="Labrenz M."/>
            <person name="Spormann A.M."/>
            <person name="Op den Camp H."/>
            <person name="Overmann J."/>
            <person name="Amann R."/>
            <person name="Jetten M.S.M."/>
            <person name="Mascher T."/>
            <person name="Medema M.H."/>
            <person name="Devos D.P."/>
            <person name="Kaster A.-K."/>
            <person name="Ovreas L."/>
            <person name="Rohde M."/>
            <person name="Galperin M.Y."/>
            <person name="Jogler C."/>
        </authorList>
    </citation>
    <scope>NUCLEOTIDE SEQUENCE [LARGE SCALE GENOMIC DNA]</scope>
    <source>
        <strain evidence="9 10">Pla163</strain>
    </source>
</reference>
<dbReference type="InterPro" id="IPR016143">
    <property type="entry name" value="Citrate_synth-like_sm_a-sub"/>
</dbReference>
<evidence type="ECO:0000256" key="5">
    <source>
        <dbReference type="ARBA" id="ARBA00049288"/>
    </source>
</evidence>
<dbReference type="Pfam" id="PF00285">
    <property type="entry name" value="Citrate_synt"/>
    <property type="match status" value="1"/>
</dbReference>
<dbReference type="GO" id="GO:0036440">
    <property type="term" value="F:citrate synthase activity"/>
    <property type="evidence" value="ECO:0007669"/>
    <property type="project" value="UniProtKB-EC"/>
</dbReference>
<comment type="similarity">
    <text evidence="2 6 8">Belongs to the citrate synthase family.</text>
</comment>